<keyword evidence="4" id="KW-0456">Lyase</keyword>
<dbReference type="PANTHER" id="PTHR33337">
    <property type="entry name" value="GFA DOMAIN-CONTAINING PROTEIN"/>
    <property type="match status" value="1"/>
</dbReference>
<keyword evidence="3" id="KW-0862">Zinc</keyword>
<evidence type="ECO:0000313" key="8">
    <source>
        <dbReference type="Proteomes" id="UP000255108"/>
    </source>
</evidence>
<dbReference type="OrthoDB" id="327703at2"/>
<gene>
    <name evidence="7" type="ORF">EV682_105210</name>
    <name evidence="6" type="ORF">NCTC11159_01481</name>
</gene>
<dbReference type="InterPro" id="IPR006913">
    <property type="entry name" value="CENP-V/GFA"/>
</dbReference>
<evidence type="ECO:0000256" key="2">
    <source>
        <dbReference type="ARBA" id="ARBA00022723"/>
    </source>
</evidence>
<dbReference type="GO" id="GO:0016846">
    <property type="term" value="F:carbon-sulfur lyase activity"/>
    <property type="evidence" value="ECO:0007669"/>
    <property type="project" value="InterPro"/>
</dbReference>
<dbReference type="SUPFAM" id="SSF51316">
    <property type="entry name" value="Mss4-like"/>
    <property type="match status" value="1"/>
</dbReference>
<reference evidence="6 8" key="1">
    <citation type="submission" date="2018-06" db="EMBL/GenBank/DDBJ databases">
        <authorList>
            <consortium name="Pathogen Informatics"/>
            <person name="Doyle S."/>
        </authorList>
    </citation>
    <scope>NUCLEOTIDE SEQUENCE [LARGE SCALE GENOMIC DNA]</scope>
    <source>
        <strain evidence="6 8">NCTC11159</strain>
    </source>
</reference>
<dbReference type="RefSeq" id="WP_115226741.1">
    <property type="nucleotide sequence ID" value="NZ_CAWOLO010000005.1"/>
</dbReference>
<dbReference type="GO" id="GO:0046872">
    <property type="term" value="F:metal ion binding"/>
    <property type="evidence" value="ECO:0007669"/>
    <property type="project" value="UniProtKB-KW"/>
</dbReference>
<reference evidence="7 9" key="2">
    <citation type="submission" date="2019-03" db="EMBL/GenBank/DDBJ databases">
        <title>Genomic Encyclopedia of Type Strains, Phase IV (KMG-IV): sequencing the most valuable type-strain genomes for metagenomic binning, comparative biology and taxonomic classification.</title>
        <authorList>
            <person name="Goeker M."/>
        </authorList>
    </citation>
    <scope>NUCLEOTIDE SEQUENCE [LARGE SCALE GENOMIC DNA]</scope>
    <source>
        <strain evidence="7 9">DSM 3764</strain>
    </source>
</reference>
<evidence type="ECO:0000256" key="3">
    <source>
        <dbReference type="ARBA" id="ARBA00022833"/>
    </source>
</evidence>
<proteinExistence type="inferred from homology"/>
<keyword evidence="9" id="KW-1185">Reference proteome</keyword>
<accession>A0A377Q6I2</accession>
<protein>
    <submittedName>
        <fullName evidence="6">Uncharacterized conserved protein</fullName>
    </submittedName>
</protein>
<evidence type="ECO:0000259" key="5">
    <source>
        <dbReference type="PROSITE" id="PS51891"/>
    </source>
</evidence>
<evidence type="ECO:0000256" key="4">
    <source>
        <dbReference type="ARBA" id="ARBA00023239"/>
    </source>
</evidence>
<dbReference type="EMBL" id="SMBT01000005">
    <property type="protein sequence ID" value="TCU87085.1"/>
    <property type="molecule type" value="Genomic_DNA"/>
</dbReference>
<dbReference type="EMBL" id="UGHR01000001">
    <property type="protein sequence ID" value="STQ90417.1"/>
    <property type="molecule type" value="Genomic_DNA"/>
</dbReference>
<dbReference type="Gene3D" id="3.90.1590.10">
    <property type="entry name" value="glutathione-dependent formaldehyde- activating enzyme (gfa)"/>
    <property type="match status" value="1"/>
</dbReference>
<evidence type="ECO:0000313" key="9">
    <source>
        <dbReference type="Proteomes" id="UP000295794"/>
    </source>
</evidence>
<organism evidence="6 8">
    <name type="scientific">Iodobacter fluviatilis</name>
    <dbReference type="NCBI Taxonomy" id="537"/>
    <lineage>
        <taxon>Bacteria</taxon>
        <taxon>Pseudomonadati</taxon>
        <taxon>Pseudomonadota</taxon>
        <taxon>Betaproteobacteria</taxon>
        <taxon>Neisseriales</taxon>
        <taxon>Chitinibacteraceae</taxon>
        <taxon>Iodobacter</taxon>
    </lineage>
</organism>
<evidence type="ECO:0000313" key="7">
    <source>
        <dbReference type="EMBL" id="TCU87085.1"/>
    </source>
</evidence>
<evidence type="ECO:0000256" key="1">
    <source>
        <dbReference type="ARBA" id="ARBA00005495"/>
    </source>
</evidence>
<feature type="domain" description="CENP-V/GFA" evidence="5">
    <location>
        <begin position="5"/>
        <end position="118"/>
    </location>
</feature>
<dbReference type="Proteomes" id="UP000255108">
    <property type="component" value="Unassembled WGS sequence"/>
</dbReference>
<keyword evidence="2" id="KW-0479">Metal-binding</keyword>
<comment type="similarity">
    <text evidence="1">Belongs to the Gfa family.</text>
</comment>
<dbReference type="PANTHER" id="PTHR33337:SF40">
    <property type="entry name" value="CENP-V_GFA DOMAIN-CONTAINING PROTEIN-RELATED"/>
    <property type="match status" value="1"/>
</dbReference>
<sequence length="140" mass="15820">MTQEYKGACLCGAVQLSAKARSHKIGACHCNMCRKWTGGPFLATDCGTDVTFSAEDMISRYDSSEWAERGFCKQCGSHLFYFLKEAQQYIVSAGLFEQQDDFIFDHQIFIDKKPAFYDFSNATHNMTEAEVFAQHVPGEE</sequence>
<dbReference type="Proteomes" id="UP000295794">
    <property type="component" value="Unassembled WGS sequence"/>
</dbReference>
<dbReference type="PROSITE" id="PS51891">
    <property type="entry name" value="CENP_V_GFA"/>
    <property type="match status" value="1"/>
</dbReference>
<name>A0A377Q6I2_9NEIS</name>
<dbReference type="AlphaFoldDB" id="A0A377Q6I2"/>
<dbReference type="InterPro" id="IPR011057">
    <property type="entry name" value="Mss4-like_sf"/>
</dbReference>
<dbReference type="Pfam" id="PF04828">
    <property type="entry name" value="GFA"/>
    <property type="match status" value="1"/>
</dbReference>
<evidence type="ECO:0000313" key="6">
    <source>
        <dbReference type="EMBL" id="STQ90417.1"/>
    </source>
</evidence>